<organism evidence="2 3">
    <name type="scientific">Bombyx mandarina</name>
    <name type="common">Wild silk moth</name>
    <name type="synonym">Wild silkworm</name>
    <dbReference type="NCBI Taxonomy" id="7092"/>
    <lineage>
        <taxon>Eukaryota</taxon>
        <taxon>Metazoa</taxon>
        <taxon>Ecdysozoa</taxon>
        <taxon>Arthropoda</taxon>
        <taxon>Hexapoda</taxon>
        <taxon>Insecta</taxon>
        <taxon>Pterygota</taxon>
        <taxon>Neoptera</taxon>
        <taxon>Endopterygota</taxon>
        <taxon>Lepidoptera</taxon>
        <taxon>Glossata</taxon>
        <taxon>Ditrysia</taxon>
        <taxon>Bombycoidea</taxon>
        <taxon>Bombycidae</taxon>
        <taxon>Bombycinae</taxon>
        <taxon>Bombyx</taxon>
    </lineage>
</organism>
<protein>
    <submittedName>
        <fullName evidence="3">27 kDa glycoprotein-like</fullName>
    </submittedName>
</protein>
<dbReference type="OrthoDB" id="6512861at2759"/>
<keyword evidence="2" id="KW-1185">Reference proteome</keyword>
<gene>
    <name evidence="3" type="primary">LOC114252203</name>
</gene>
<dbReference type="InterPro" id="IPR009832">
    <property type="entry name" value="DUF1397"/>
</dbReference>
<sequence>MNLKVLILSAIIGTAYAQSEKALLDSLNLPPELLNNLNETTLQEHQNKTTEVFKNKCEQNGGPEAFNNAHNAFDQLTSCLQTLVNMEILQQELEEAKPNGMIDEVFKKYCLKKTNFMNCFTTMLDASKPCFTVKERDHLNTVYNVSRELADFVCFKDGDRIALFISEGGAECFQEKQSDLQKCYNQTAGQNANFDLNSLSPDNLPTLSFDEKQCKEMSVTQVCVVKVLETCQKPAAANIVDSLFKFLVKKTPCKAYLKAEENAPDSADVLFAKMATVAMGLLAVALV</sequence>
<reference evidence="3" key="1">
    <citation type="submission" date="2025-08" db="UniProtKB">
        <authorList>
            <consortium name="RefSeq"/>
        </authorList>
    </citation>
    <scope>IDENTIFICATION</scope>
    <source>
        <tissue evidence="3">Silk gland</tissue>
    </source>
</reference>
<dbReference type="AlphaFoldDB" id="A0A6J2KJL7"/>
<dbReference type="RefSeq" id="XP_028042541.1">
    <property type="nucleotide sequence ID" value="XM_028186740.1"/>
</dbReference>
<keyword evidence="1" id="KW-0732">Signal</keyword>
<dbReference type="GeneID" id="114252203"/>
<dbReference type="KEGG" id="bman:114252203"/>
<proteinExistence type="predicted"/>
<dbReference type="PANTHER" id="PTHR20997:SF2">
    <property type="entry name" value="EG:BACR42I17.2 PROTEIN-RELATED"/>
    <property type="match status" value="1"/>
</dbReference>
<accession>A0A6J2KJL7</accession>
<dbReference type="Pfam" id="PF07165">
    <property type="entry name" value="DUF1397"/>
    <property type="match status" value="1"/>
</dbReference>
<dbReference type="Proteomes" id="UP000504629">
    <property type="component" value="Unplaced"/>
</dbReference>
<evidence type="ECO:0000256" key="1">
    <source>
        <dbReference type="SAM" id="SignalP"/>
    </source>
</evidence>
<dbReference type="PANTHER" id="PTHR20997">
    <property type="entry name" value="EG:BACR42I17.2 PROTEIN-RELATED"/>
    <property type="match status" value="1"/>
</dbReference>
<name>A0A6J2KJL7_BOMMA</name>
<evidence type="ECO:0000313" key="2">
    <source>
        <dbReference type="Proteomes" id="UP000504629"/>
    </source>
</evidence>
<feature type="chain" id="PRO_5027113885" evidence="1">
    <location>
        <begin position="18"/>
        <end position="287"/>
    </location>
</feature>
<evidence type="ECO:0000313" key="3">
    <source>
        <dbReference type="RefSeq" id="XP_028042541.1"/>
    </source>
</evidence>
<feature type="signal peptide" evidence="1">
    <location>
        <begin position="1"/>
        <end position="17"/>
    </location>
</feature>